<dbReference type="Proteomes" id="UP000295444">
    <property type="component" value="Unassembled WGS sequence"/>
</dbReference>
<gene>
    <name evidence="3" type="ORF">EV186_103206</name>
</gene>
<keyword evidence="2" id="KW-1133">Transmembrane helix</keyword>
<organism evidence="3 4">
    <name type="scientific">Labedaea rhizosphaerae</name>
    <dbReference type="NCBI Taxonomy" id="598644"/>
    <lineage>
        <taxon>Bacteria</taxon>
        <taxon>Bacillati</taxon>
        <taxon>Actinomycetota</taxon>
        <taxon>Actinomycetes</taxon>
        <taxon>Pseudonocardiales</taxon>
        <taxon>Pseudonocardiaceae</taxon>
        <taxon>Labedaea</taxon>
    </lineage>
</organism>
<sequence length="148" mass="15462">MVGSPVKYSPYWNAEGVGVREQLDSYGRIGVGALVGAAVAALLYGGLAYSDQTPVDLARHPEVEPVQPASPTRSTTALDAASLTTTAKPTTTGSSTTTTTTTTTTTKQTTTTTHHTTTTIAQPTTTTHEDPPPVTTTTTRQHCGLLWC</sequence>
<protein>
    <submittedName>
        <fullName evidence="3">Uncharacterized protein</fullName>
    </submittedName>
</protein>
<feature type="region of interest" description="Disordered" evidence="1">
    <location>
        <begin position="64"/>
        <end position="140"/>
    </location>
</feature>
<evidence type="ECO:0000256" key="1">
    <source>
        <dbReference type="SAM" id="MobiDB-lite"/>
    </source>
</evidence>
<evidence type="ECO:0000256" key="2">
    <source>
        <dbReference type="SAM" id="Phobius"/>
    </source>
</evidence>
<keyword evidence="4" id="KW-1185">Reference proteome</keyword>
<comment type="caution">
    <text evidence="3">The sequence shown here is derived from an EMBL/GenBank/DDBJ whole genome shotgun (WGS) entry which is preliminary data.</text>
</comment>
<accession>A0A4R6SCD0</accession>
<keyword evidence="2" id="KW-0472">Membrane</keyword>
<reference evidence="3 4" key="1">
    <citation type="submission" date="2019-03" db="EMBL/GenBank/DDBJ databases">
        <title>Genomic Encyclopedia of Type Strains, Phase IV (KMG-IV): sequencing the most valuable type-strain genomes for metagenomic binning, comparative biology and taxonomic classification.</title>
        <authorList>
            <person name="Goeker M."/>
        </authorList>
    </citation>
    <scope>NUCLEOTIDE SEQUENCE [LARGE SCALE GENOMIC DNA]</scope>
    <source>
        <strain evidence="3 4">DSM 45361</strain>
    </source>
</reference>
<proteinExistence type="predicted"/>
<evidence type="ECO:0000313" key="3">
    <source>
        <dbReference type="EMBL" id="TDP97243.1"/>
    </source>
</evidence>
<feature type="transmembrane region" description="Helical" evidence="2">
    <location>
        <begin position="29"/>
        <end position="49"/>
    </location>
</feature>
<keyword evidence="2" id="KW-0812">Transmembrane</keyword>
<dbReference type="EMBL" id="SNXZ01000003">
    <property type="protein sequence ID" value="TDP97243.1"/>
    <property type="molecule type" value="Genomic_DNA"/>
</dbReference>
<feature type="compositionally biased region" description="Low complexity" evidence="1">
    <location>
        <begin position="72"/>
        <end position="126"/>
    </location>
</feature>
<evidence type="ECO:0000313" key="4">
    <source>
        <dbReference type="Proteomes" id="UP000295444"/>
    </source>
</evidence>
<name>A0A4R6SCD0_LABRH</name>
<dbReference type="AlphaFoldDB" id="A0A4R6SCD0"/>